<gene>
    <name evidence="1" type="ORF">CAGGBEG34_590001</name>
</gene>
<sequence>MLRRRQAASVALPSRTVLEGIVGAVAAVKGVRRYSAYENDTDTTDGNGLPSHSIALVVEGGDAERIAQAIAAKKTPGAGTYGTTTTLIHDRYGIEHPIRFFRPVEVPVTVRIALNALAGYTSAVGQAIQQAVSEYVNARAIGEPLRAARLYVPANLNGQPDSETFDITALSIARPDAANARLEMPVAFNEAVHCAPSDVKLTVH</sequence>
<dbReference type="EMBL" id="CAFB01000079">
    <property type="protein sequence ID" value="CCD30220.1"/>
    <property type="molecule type" value="Genomic_DNA"/>
</dbReference>
<reference evidence="1 2" key="1">
    <citation type="submission" date="2011-08" db="EMBL/GenBank/DDBJ databases">
        <title>The genome of the obligate endobacterium of an arbuscular mycorrhizal fungus reveals an interphylum network of nutritional interactions.</title>
        <authorList>
            <person name="Ghignone S."/>
            <person name="Salvioli A."/>
            <person name="Anca I."/>
            <person name="Lumini E."/>
            <person name="Ortu G."/>
            <person name="Petiti L."/>
            <person name="Cruveiller S."/>
            <person name="Bianciotto V."/>
            <person name="Piffanelli P."/>
            <person name="Lanfranco L."/>
            <person name="Bonfante P."/>
        </authorList>
    </citation>
    <scope>NUCLEOTIDE SEQUENCE [LARGE SCALE GENOMIC DNA]</scope>
    <source>
        <strain evidence="1 2">BEG34</strain>
    </source>
</reference>
<keyword evidence="2" id="KW-1185">Reference proteome</keyword>
<dbReference type="AlphaFoldDB" id="G2JBR5"/>
<dbReference type="STRING" id="1070319.CAGGBEG34_590001"/>
<dbReference type="eggNOG" id="COG3299">
    <property type="taxonomic scope" value="Bacteria"/>
</dbReference>
<evidence type="ECO:0000313" key="2">
    <source>
        <dbReference type="Proteomes" id="UP000054051"/>
    </source>
</evidence>
<organism evidence="1 2">
    <name type="scientific">Candidatus Glomeribacter gigasporarum BEG34</name>
    <dbReference type="NCBI Taxonomy" id="1070319"/>
    <lineage>
        <taxon>Bacteria</taxon>
        <taxon>Pseudomonadati</taxon>
        <taxon>Pseudomonadota</taxon>
        <taxon>Betaproteobacteria</taxon>
        <taxon>Burkholderiales</taxon>
        <taxon>Burkholderiaceae</taxon>
        <taxon>Candidatus Glomeribacter</taxon>
    </lineage>
</organism>
<name>G2JBR5_9BURK</name>
<dbReference type="Proteomes" id="UP000054051">
    <property type="component" value="Unassembled WGS sequence"/>
</dbReference>
<comment type="caution">
    <text evidence="1">The sequence shown here is derived from an EMBL/GenBank/DDBJ whole genome shotgun (WGS) entry which is preliminary data.</text>
</comment>
<proteinExistence type="predicted"/>
<protein>
    <submittedName>
        <fullName evidence="1">Putative bacteriophage protein</fullName>
    </submittedName>
</protein>
<evidence type="ECO:0000313" key="1">
    <source>
        <dbReference type="EMBL" id="CCD30220.1"/>
    </source>
</evidence>
<accession>G2JBR5</accession>